<organism evidence="1 2">
    <name type="scientific">Senegalia massiliensis</name>
    <dbReference type="NCBI Taxonomy" id="1720316"/>
    <lineage>
        <taxon>Bacteria</taxon>
        <taxon>Bacillati</taxon>
        <taxon>Bacillota</taxon>
        <taxon>Clostridia</taxon>
        <taxon>Eubacteriales</taxon>
        <taxon>Clostridiaceae</taxon>
        <taxon>Senegalia</taxon>
    </lineage>
</organism>
<dbReference type="Proteomes" id="UP000467132">
    <property type="component" value="Unassembled WGS sequence"/>
</dbReference>
<dbReference type="Pfam" id="PF10282">
    <property type="entry name" value="Lactonase"/>
    <property type="match status" value="1"/>
</dbReference>
<dbReference type="InterPro" id="IPR011045">
    <property type="entry name" value="N2O_reductase_N"/>
</dbReference>
<proteinExistence type="predicted"/>
<keyword evidence="2" id="KW-1185">Reference proteome</keyword>
<accession>A0A845QYF9</accession>
<dbReference type="OrthoDB" id="1706639at2"/>
<dbReference type="PANTHER" id="PTHR47197:SF3">
    <property type="entry name" value="DIHYDRO-HEME D1 DEHYDROGENASE"/>
    <property type="match status" value="1"/>
</dbReference>
<dbReference type="Gene3D" id="2.130.10.10">
    <property type="entry name" value="YVTN repeat-like/Quinoprotein amine dehydrogenase"/>
    <property type="match status" value="2"/>
</dbReference>
<dbReference type="AlphaFoldDB" id="A0A845QYF9"/>
<comment type="caution">
    <text evidence="1">The sequence shown here is derived from an EMBL/GenBank/DDBJ whole genome shotgun (WGS) entry which is preliminary data.</text>
</comment>
<dbReference type="InterPro" id="IPR015943">
    <property type="entry name" value="WD40/YVTN_repeat-like_dom_sf"/>
</dbReference>
<dbReference type="PANTHER" id="PTHR47197">
    <property type="entry name" value="PROTEIN NIRF"/>
    <property type="match status" value="1"/>
</dbReference>
<dbReference type="InterPro" id="IPR011964">
    <property type="entry name" value="YVTN_b-propeller_repeat"/>
</dbReference>
<dbReference type="SUPFAM" id="SSF50974">
    <property type="entry name" value="Nitrous oxide reductase, N-terminal domain"/>
    <property type="match status" value="1"/>
</dbReference>
<sequence>MNRFENRKIIVSSSGENSLNIIEPNKDFKISKINYTDMCFDKIKYKIDDKVFNYRTHSIFKNSKPNIIYLVNYYGNNILKIDISKREIIDLVYVGCCPSHIAISDEYIYITNSDSNSISIVDIEEFNLIKNISVGEKPHDIKIDKQNNKLYIANSNEYTISVIDLNQDKDEKIYIDILPLHFHILDENMLILSCECENMKSSISFLNLKNQKVSKRIFIEETLLDMVILKDKNIIFSTNGGDGFLYKINYITDSIDKIYLGGMPNDILWDGDNILYITDLVKNSLLVFDINKNSIVNQIYVGKEPNGLIFL</sequence>
<dbReference type="RefSeq" id="WP_160195931.1">
    <property type="nucleotide sequence ID" value="NZ_QXXA01000001.1"/>
</dbReference>
<dbReference type="InterPro" id="IPR051200">
    <property type="entry name" value="Host-pathogen_enzymatic-act"/>
</dbReference>
<gene>
    <name evidence="1" type="ORF">D3Z33_00960</name>
</gene>
<evidence type="ECO:0000313" key="1">
    <source>
        <dbReference type="EMBL" id="NBI05423.1"/>
    </source>
</evidence>
<dbReference type="EMBL" id="QXXA01000001">
    <property type="protein sequence ID" value="NBI05423.1"/>
    <property type="molecule type" value="Genomic_DNA"/>
</dbReference>
<dbReference type="NCBIfam" id="TIGR02276">
    <property type="entry name" value="beta_rpt_yvtn"/>
    <property type="match status" value="1"/>
</dbReference>
<dbReference type="InterPro" id="IPR019405">
    <property type="entry name" value="Lactonase_7-beta_prop"/>
</dbReference>
<evidence type="ECO:0000313" key="2">
    <source>
        <dbReference type="Proteomes" id="UP000467132"/>
    </source>
</evidence>
<name>A0A845QYF9_9CLOT</name>
<reference evidence="1 2" key="1">
    <citation type="submission" date="2018-08" db="EMBL/GenBank/DDBJ databases">
        <title>Murine metabolic-syndrome-specific gut microbial biobank.</title>
        <authorList>
            <person name="Liu C."/>
        </authorList>
    </citation>
    <scope>NUCLEOTIDE SEQUENCE [LARGE SCALE GENOMIC DNA]</scope>
    <source>
        <strain evidence="1 2">583</strain>
    </source>
</reference>
<protein>
    <submittedName>
        <fullName evidence="1">YncE family protein</fullName>
    </submittedName>
</protein>